<feature type="region of interest" description="Disordered" evidence="1">
    <location>
        <begin position="162"/>
        <end position="182"/>
    </location>
</feature>
<accession>A0A167RLW3</accession>
<name>A0A167RLW3_BOTBR</name>
<keyword evidence="2" id="KW-0540">Nuclease</keyword>
<protein>
    <submittedName>
        <fullName evidence="2">LAGLIDADG endonuclease family protein</fullName>
    </submittedName>
</protein>
<geneLocation type="mitochondrion" evidence="2"/>
<evidence type="ECO:0000313" key="2">
    <source>
        <dbReference type="EMBL" id="SAI76007.1"/>
    </source>
</evidence>
<dbReference type="EMBL" id="LT545992">
    <property type="protein sequence ID" value="SAI76007.1"/>
    <property type="molecule type" value="Genomic_DNA"/>
</dbReference>
<dbReference type="InterPro" id="IPR027434">
    <property type="entry name" value="Homing_endonucl"/>
</dbReference>
<dbReference type="AlphaFoldDB" id="A0A167RLW3"/>
<dbReference type="Gene3D" id="3.10.28.10">
    <property type="entry name" value="Homing endonucleases"/>
    <property type="match status" value="1"/>
</dbReference>
<sequence length="236" mass="25177">MGLGDATLARGKGECSMKFEQGWRLKEFLCHLYQEYAFMVSPGIGYDKGGERGGEVKSYWFRTLAHPSYTSIHSLLYQKEGNDSAASDPCLPLTLTSASAALNLQGAAYSTSLLTTVTRKGYPLPFHFAPCKFKAAYPGGIKGQSKTGAGVRVSQLRGLATKTAQPLPLDTPSGGQGLESLEKGSLENGSLEKGNIIPVRIPYGKGVSKGLIQDHLTPIGLAYLIMCNGAPPVFTE</sequence>
<dbReference type="SUPFAM" id="SSF55608">
    <property type="entry name" value="Homing endonucleases"/>
    <property type="match status" value="1"/>
</dbReference>
<dbReference type="GO" id="GO:0004519">
    <property type="term" value="F:endonuclease activity"/>
    <property type="evidence" value="ECO:0007669"/>
    <property type="project" value="UniProtKB-KW"/>
</dbReference>
<keyword evidence="2" id="KW-0255">Endonuclease</keyword>
<keyword evidence="2" id="KW-0378">Hydrolase</keyword>
<evidence type="ECO:0000256" key="1">
    <source>
        <dbReference type="SAM" id="MobiDB-lite"/>
    </source>
</evidence>
<keyword evidence="2" id="KW-0496">Mitochondrion</keyword>
<proteinExistence type="predicted"/>
<reference evidence="2" key="1">
    <citation type="journal article" date="2016" name="Genome Announc.">
        <title>Complete Chloroplast and Mitochondrial Genome Sequences of the Hydrocarbon Oil-Producing Green Microalga Botryococcus braunii Race B (Showa).</title>
        <authorList>
            <person name="Blifernez-Klassen O."/>
            <person name="Wibberg D."/>
            <person name="Winkler A."/>
            <person name="Blom J."/>
            <person name="Goesmann A."/>
            <person name="Kalinowski J."/>
            <person name="Kruse O."/>
        </authorList>
    </citation>
    <scope>NUCLEOTIDE SEQUENCE</scope>
    <source>
        <strain evidence="2">Showa</strain>
    </source>
</reference>
<organism evidence="2">
    <name type="scientific">Botryococcus braunii Showa</name>
    <dbReference type="NCBI Taxonomy" id="1202541"/>
    <lineage>
        <taxon>Eukaryota</taxon>
        <taxon>Viridiplantae</taxon>
        <taxon>Chlorophyta</taxon>
        <taxon>core chlorophytes</taxon>
        <taxon>Trebouxiophyceae</taxon>
        <taxon>Trebouxiophyceae incertae sedis</taxon>
        <taxon>Elliptochloris clade</taxon>
        <taxon>Botryococcus</taxon>
    </lineage>
</organism>